<evidence type="ECO:0000313" key="4">
    <source>
        <dbReference type="Proteomes" id="UP000007718"/>
    </source>
</evidence>
<accession>F0RMT9</accession>
<evidence type="ECO:0000256" key="2">
    <source>
        <dbReference type="SAM" id="MobiDB-lite"/>
    </source>
</evidence>
<dbReference type="EMBL" id="CP002536">
    <property type="protein sequence ID" value="ADY26081.1"/>
    <property type="molecule type" value="Genomic_DNA"/>
</dbReference>
<feature type="compositionally biased region" description="Basic residues" evidence="2">
    <location>
        <begin position="148"/>
        <end position="157"/>
    </location>
</feature>
<reference evidence="4" key="1">
    <citation type="submission" date="2011-02" db="EMBL/GenBank/DDBJ databases">
        <title>The complete sequence of chromosome of Deinococcus proteolyticus DSM 20540.</title>
        <authorList>
            <consortium name="US DOE Joint Genome Institute (JGI-PGF)"/>
            <person name="Lucas S."/>
            <person name="Copeland A."/>
            <person name="Lapidus A."/>
            <person name="Bruce D."/>
            <person name="Goodwin L."/>
            <person name="Pitluck S."/>
            <person name="Kyrpides N."/>
            <person name="Mavromatis K."/>
            <person name="Pagani I."/>
            <person name="Ivanova N."/>
            <person name="Ovchinnikova G."/>
            <person name="Zeytun A."/>
            <person name="Detter J.C."/>
            <person name="Han C."/>
            <person name="Land M."/>
            <person name="Hauser L."/>
            <person name="Markowitz V."/>
            <person name="Cheng J.-F."/>
            <person name="Hugenholtz P."/>
            <person name="Woyke T."/>
            <person name="Wu D."/>
            <person name="Pukall R."/>
            <person name="Steenblock K."/>
            <person name="Brambilla E."/>
            <person name="Klenk H.-P."/>
            <person name="Eisen J.A."/>
        </authorList>
    </citation>
    <scope>NUCLEOTIDE SEQUENCE [LARGE SCALE GENOMIC DNA]</scope>
    <source>
        <strain evidence="4">ATCC 35074 / DSM 20540 / JCM 6276 / NBRC 101906 / NCIMB 13154 / VKM Ac-1939 / CCM 2703 / MRP</strain>
    </source>
</reference>
<protein>
    <submittedName>
        <fullName evidence="3">AlgP-related protein</fullName>
    </submittedName>
</protein>
<evidence type="ECO:0000313" key="3">
    <source>
        <dbReference type="EMBL" id="ADY26081.1"/>
    </source>
</evidence>
<keyword evidence="1" id="KW-0175">Coiled coil</keyword>
<dbReference type="AlphaFoldDB" id="F0RMT9"/>
<organism evidence="3 4">
    <name type="scientific">Deinococcus proteolyticus (strain ATCC 35074 / DSM 20540 / JCM 6276 / NBRC 101906 / NCIMB 13154 / VKM Ac-1939 / CCM 2703 / MRP)</name>
    <dbReference type="NCBI Taxonomy" id="693977"/>
    <lineage>
        <taxon>Bacteria</taxon>
        <taxon>Thermotogati</taxon>
        <taxon>Deinococcota</taxon>
        <taxon>Deinococci</taxon>
        <taxon>Deinococcales</taxon>
        <taxon>Deinococcaceae</taxon>
        <taxon>Deinococcus</taxon>
    </lineage>
</organism>
<feature type="region of interest" description="Disordered" evidence="2">
    <location>
        <begin position="316"/>
        <end position="387"/>
    </location>
</feature>
<sequence length="387" mass="42219">MARKSGISASNLMLMGGLAALVLDRNLRDRVVGTTRSAYGHGRELLEDEVMPALSVAAVQAERGARRLAREGQQALHDWQQDDAPQLLGRAQGLLETASERAARLAAEAQKEWHSRAEQAGDTLQSARKDARRGLMHLADEGEDRYKQARKSARRTARQSSEGLEDLQGAFLGFLNRSGDELEDRRRQMERDLNRARRDAERELRSTKRDWQAHKLERAIEKKVAPLQKMAEREYGRFEKDVLKQKRLAERQARSGGGLSGSTVLLGLLGAGAVALARMPEARTAVLEGVEKISPDARHHVERVGRSFKASVGEMWIEGPKPSTNPAPTGNKSVAATGDASKDSGNPKTGSQAPASIDKPADGSTQASSAQNDDRKGGTDTTRTPNI</sequence>
<gene>
    <name evidence="3" type="ordered locus">Deipr_0925</name>
</gene>
<dbReference type="HOGENOM" id="CLU_713139_0_0_0"/>
<reference evidence="3 4" key="2">
    <citation type="journal article" date="2012" name="Stand. Genomic Sci.">
        <title>Complete genome sequence of the orange-red pigmented, radioresistant Deinococcus proteolyticus type strain (MRP(T)).</title>
        <authorList>
            <person name="Copeland A."/>
            <person name="Zeytun A."/>
            <person name="Yassawong M."/>
            <person name="Nolan M."/>
            <person name="Lucas S."/>
            <person name="Hammon N."/>
            <person name="Deshpande S."/>
            <person name="Cheng J.F."/>
            <person name="Han C."/>
            <person name="Tapia R."/>
            <person name="Goodwin L.A."/>
            <person name="Pitluck S."/>
            <person name="Mavromatis K."/>
            <person name="Liolios K."/>
            <person name="Pagani I."/>
            <person name="Ivanova N."/>
            <person name="Mikhailova N."/>
            <person name="Pati A."/>
            <person name="Chen A."/>
            <person name="Palaniappan K."/>
            <person name="Land M."/>
            <person name="Hauser L."/>
            <person name="Jeffries C.D."/>
            <person name="Brambilla E.M."/>
            <person name="Rohde M."/>
            <person name="Sikorski J."/>
            <person name="Pukall R."/>
            <person name="Goker M."/>
            <person name="Detter J.C."/>
            <person name="Woyke T."/>
            <person name="Bristow J."/>
            <person name="Eisen J.A."/>
            <person name="Markowitz V."/>
            <person name="Hugenholtz P."/>
            <person name="Kyrpides N.C."/>
            <person name="Klenk H.P."/>
            <person name="Lapidus A."/>
        </authorList>
    </citation>
    <scope>NUCLEOTIDE SEQUENCE [LARGE SCALE GENOMIC DNA]</scope>
    <source>
        <strain evidence="4">ATCC 35074 / DSM 20540 / JCM 6276 / NBRC 101906 / NCIMB 13154 / VKM Ac-1939 / CCM 2703 / MRP</strain>
    </source>
</reference>
<feature type="coiled-coil region" evidence="1">
    <location>
        <begin position="172"/>
        <end position="210"/>
    </location>
</feature>
<dbReference type="Proteomes" id="UP000007718">
    <property type="component" value="Chromosome"/>
</dbReference>
<evidence type="ECO:0000256" key="1">
    <source>
        <dbReference type="SAM" id="Coils"/>
    </source>
</evidence>
<dbReference type="OrthoDB" id="67908at2"/>
<proteinExistence type="predicted"/>
<dbReference type="KEGG" id="dpt:Deipr_0925"/>
<dbReference type="STRING" id="693977.Deipr_0925"/>
<dbReference type="RefSeq" id="WP_013614690.1">
    <property type="nucleotide sequence ID" value="NC_015161.1"/>
</dbReference>
<feature type="region of interest" description="Disordered" evidence="2">
    <location>
        <begin position="140"/>
        <end position="162"/>
    </location>
</feature>
<feature type="compositionally biased region" description="Polar residues" evidence="2">
    <location>
        <begin position="322"/>
        <end position="334"/>
    </location>
</feature>
<name>F0RMT9_DEIPM</name>
<keyword evidence="4" id="KW-1185">Reference proteome</keyword>
<feature type="compositionally biased region" description="Polar residues" evidence="2">
    <location>
        <begin position="343"/>
        <end position="354"/>
    </location>
</feature>